<organism evidence="1 2">
    <name type="scientific">Nocardioides mesophilus</name>
    <dbReference type="NCBI Taxonomy" id="433659"/>
    <lineage>
        <taxon>Bacteria</taxon>
        <taxon>Bacillati</taxon>
        <taxon>Actinomycetota</taxon>
        <taxon>Actinomycetes</taxon>
        <taxon>Propionibacteriales</taxon>
        <taxon>Nocardioidaceae</taxon>
        <taxon>Nocardioides</taxon>
    </lineage>
</organism>
<dbReference type="Gene3D" id="1.10.530.10">
    <property type="match status" value="1"/>
</dbReference>
<gene>
    <name evidence="1" type="ORF">H9L09_01850</name>
</gene>
<keyword evidence="2" id="KW-1185">Reference proteome</keyword>
<reference evidence="1 2" key="1">
    <citation type="submission" date="2020-08" db="EMBL/GenBank/DDBJ databases">
        <title>Genome sequence of Nocardioides mesophilus KACC 16243T.</title>
        <authorList>
            <person name="Hyun D.-W."/>
            <person name="Bae J.-W."/>
        </authorList>
    </citation>
    <scope>NUCLEOTIDE SEQUENCE [LARGE SCALE GENOMIC DNA]</scope>
    <source>
        <strain evidence="1 2">KACC 16243</strain>
    </source>
</reference>
<name>A0A7G9RCD1_9ACTN</name>
<proteinExistence type="predicted"/>
<protein>
    <submittedName>
        <fullName evidence="1">Uncharacterized protein</fullName>
    </submittedName>
</protein>
<dbReference type="InterPro" id="IPR006311">
    <property type="entry name" value="TAT_signal"/>
</dbReference>
<dbReference type="PROSITE" id="PS51318">
    <property type="entry name" value="TAT"/>
    <property type="match status" value="1"/>
</dbReference>
<dbReference type="InterPro" id="IPR023346">
    <property type="entry name" value="Lysozyme-like_dom_sf"/>
</dbReference>
<dbReference type="Proteomes" id="UP000515947">
    <property type="component" value="Chromosome"/>
</dbReference>
<dbReference type="RefSeq" id="WP_187579098.1">
    <property type="nucleotide sequence ID" value="NZ_CP060713.1"/>
</dbReference>
<evidence type="ECO:0000313" key="2">
    <source>
        <dbReference type="Proteomes" id="UP000515947"/>
    </source>
</evidence>
<dbReference type="AlphaFoldDB" id="A0A7G9RCD1"/>
<sequence>MTDELTRRGILRTGMAGMAGIAAALTVLSAGAATARPRDTAPGVLADVRAAARDFGVPPELLLALGYANTRWEMPPPGAGDYRFGDPEARGSHGVMALVRNPWEDTLGLAAELTGLPVQALMTDRAANLRGGAAVLAHSQGRQRPGRSRDWLPAVAGHGGGGPRIQAATGIGSGDLYAEQVGDVLAGGFDHRTTSKQRVVLAPQGQEL</sequence>
<dbReference type="SUPFAM" id="SSF53955">
    <property type="entry name" value="Lysozyme-like"/>
    <property type="match status" value="1"/>
</dbReference>
<evidence type="ECO:0000313" key="1">
    <source>
        <dbReference type="EMBL" id="QNN53256.1"/>
    </source>
</evidence>
<accession>A0A7G9RCD1</accession>
<dbReference type="KEGG" id="nmes:H9L09_01850"/>
<dbReference type="EMBL" id="CP060713">
    <property type="protein sequence ID" value="QNN53256.1"/>
    <property type="molecule type" value="Genomic_DNA"/>
</dbReference>